<dbReference type="RefSeq" id="WP_007067419.1">
    <property type="nucleotide sequence ID" value="NZ_DS022272.1"/>
</dbReference>
<sequence length="210" mass="21705">MDDLTRIKGIGTATASKLAAADLGSFAALAAVEDLAKLAGISTGEEQSRAWIEEAGKIEAAAAPGPAPAEGGPVKVTEARATELVRDKVETNTDSAGRTSSAELRQERLDPIRHPAAAASVRTTGEAYGGTLPATTRVMAGGRTVSLSAQSEDKSEKIFTAATRILRSKALYEPGASIPLTRAEFRSKSGKGAIAERDWDDGGLVDIEAA</sequence>
<keyword evidence="3" id="KW-1185">Reference proteome</keyword>
<evidence type="ECO:0000256" key="1">
    <source>
        <dbReference type="SAM" id="MobiDB-lite"/>
    </source>
</evidence>
<dbReference type="HOGENOM" id="CLU_1308632_0_0_5"/>
<dbReference type="Proteomes" id="UP000004310">
    <property type="component" value="Unassembled WGS sequence"/>
</dbReference>
<feature type="compositionally biased region" description="Basic and acidic residues" evidence="1">
    <location>
        <begin position="77"/>
        <end position="91"/>
    </location>
</feature>
<reference evidence="2 3" key="1">
    <citation type="journal article" date="2010" name="J. Bacteriol.">
        <title>Genome sequence of Fulvimarina pelagi HTCC2506T, a Mn(II)-oxidizing alphaproteobacterium possessing an aerobic anoxygenic photosynthetic gene cluster and Xanthorhodopsin.</title>
        <authorList>
            <person name="Kang I."/>
            <person name="Oh H.M."/>
            <person name="Lim S.I."/>
            <person name="Ferriera S."/>
            <person name="Giovannoni S.J."/>
            <person name="Cho J.C."/>
        </authorList>
    </citation>
    <scope>NUCLEOTIDE SEQUENCE [LARGE SCALE GENOMIC DNA]</scope>
    <source>
        <strain evidence="2 3">HTCC2506</strain>
    </source>
</reference>
<name>Q0FYZ5_9HYPH</name>
<organism evidence="2 3">
    <name type="scientific">Fulvimarina pelagi HTCC2506</name>
    <dbReference type="NCBI Taxonomy" id="314231"/>
    <lineage>
        <taxon>Bacteria</taxon>
        <taxon>Pseudomonadati</taxon>
        <taxon>Pseudomonadota</taxon>
        <taxon>Alphaproteobacteria</taxon>
        <taxon>Hyphomicrobiales</taxon>
        <taxon>Aurantimonadaceae</taxon>
        <taxon>Fulvimarina</taxon>
    </lineage>
</organism>
<feature type="compositionally biased region" description="Low complexity" evidence="1">
    <location>
        <begin position="61"/>
        <end position="73"/>
    </location>
</feature>
<dbReference type="STRING" id="217511.GCA_001463845_01025"/>
<gene>
    <name evidence="2" type="ORF">FP2506_11422</name>
</gene>
<dbReference type="Pfam" id="PF14520">
    <property type="entry name" value="HHH_5"/>
    <property type="match status" value="1"/>
</dbReference>
<evidence type="ECO:0008006" key="4">
    <source>
        <dbReference type="Google" id="ProtNLM"/>
    </source>
</evidence>
<dbReference type="AlphaFoldDB" id="Q0FYZ5"/>
<feature type="region of interest" description="Disordered" evidence="1">
    <location>
        <begin position="61"/>
        <end position="115"/>
    </location>
</feature>
<proteinExistence type="predicted"/>
<evidence type="ECO:0000313" key="2">
    <source>
        <dbReference type="EMBL" id="EAU40163.1"/>
    </source>
</evidence>
<protein>
    <recommendedName>
        <fullName evidence="4">Helix-hairpin-helix domain-containing protein</fullName>
    </recommendedName>
</protein>
<comment type="caution">
    <text evidence="2">The sequence shown here is derived from an EMBL/GenBank/DDBJ whole genome shotgun (WGS) entry which is preliminary data.</text>
</comment>
<accession>Q0FYZ5</accession>
<evidence type="ECO:0000313" key="3">
    <source>
        <dbReference type="Proteomes" id="UP000004310"/>
    </source>
</evidence>
<dbReference type="Gene3D" id="1.10.150.20">
    <property type="entry name" value="5' to 3' exonuclease, C-terminal subdomain"/>
    <property type="match status" value="1"/>
</dbReference>
<feature type="compositionally biased region" description="Polar residues" evidence="1">
    <location>
        <begin position="92"/>
        <end position="103"/>
    </location>
</feature>
<feature type="compositionally biased region" description="Basic and acidic residues" evidence="1">
    <location>
        <begin position="104"/>
        <end position="113"/>
    </location>
</feature>
<dbReference type="EMBL" id="AATP01000009">
    <property type="protein sequence ID" value="EAU40163.1"/>
    <property type="molecule type" value="Genomic_DNA"/>
</dbReference>